<dbReference type="EMBL" id="CP002475">
    <property type="protein sequence ID" value="ADW02413.1"/>
    <property type="molecule type" value="Genomic_DNA"/>
</dbReference>
<dbReference type="AlphaFoldDB" id="A0A8D3WD18"/>
<evidence type="ECO:0000259" key="2">
    <source>
        <dbReference type="Pfam" id="PF11160"/>
    </source>
</evidence>
<dbReference type="KEGG" id="sfa:Sfla_0957"/>
<evidence type="ECO:0000313" key="4">
    <source>
        <dbReference type="Proteomes" id="UP000002066"/>
    </source>
</evidence>
<name>A0A8D3WD18_STRFA</name>
<protein>
    <recommendedName>
        <fullName evidence="2">Hypervirulence associated protein TUDOR domain-containing protein</fullName>
    </recommendedName>
</protein>
<sequence>MTKRKNLKKGESVSWQSHGHSVQGKVKRKITERTEAAGRTVDASKDEPQYEVESDRTGRRAVHEPDSLRRKGSSS</sequence>
<dbReference type="OrthoDB" id="71751at2"/>
<gene>
    <name evidence="3" type="ordered locus">Sfla_0957</name>
</gene>
<dbReference type="Proteomes" id="UP000002066">
    <property type="component" value="Chromosome"/>
</dbReference>
<dbReference type="InterPro" id="IPR021331">
    <property type="entry name" value="Hva1_TUDOR"/>
</dbReference>
<feature type="region of interest" description="Disordered" evidence="1">
    <location>
        <begin position="1"/>
        <end position="75"/>
    </location>
</feature>
<dbReference type="Pfam" id="PF11160">
    <property type="entry name" value="Hva1_TUDOR"/>
    <property type="match status" value="1"/>
</dbReference>
<evidence type="ECO:0000256" key="1">
    <source>
        <dbReference type="SAM" id="MobiDB-lite"/>
    </source>
</evidence>
<accession>A0A8D3WD18</accession>
<proteinExistence type="predicted"/>
<feature type="domain" description="Hypervirulence associated protein TUDOR" evidence="2">
    <location>
        <begin position="10"/>
        <end position="68"/>
    </location>
</feature>
<evidence type="ECO:0000313" key="3">
    <source>
        <dbReference type="EMBL" id="ADW02413.1"/>
    </source>
</evidence>
<organism evidence="3 4">
    <name type="scientific">Streptomyces pratensis (strain ATCC 33331 / IAF-45CD)</name>
    <dbReference type="NCBI Taxonomy" id="591167"/>
    <lineage>
        <taxon>Bacteria</taxon>
        <taxon>Bacillati</taxon>
        <taxon>Actinomycetota</taxon>
        <taxon>Actinomycetes</taxon>
        <taxon>Kitasatosporales</taxon>
        <taxon>Streptomycetaceae</taxon>
        <taxon>Streptomyces</taxon>
    </lineage>
</organism>
<feature type="compositionally biased region" description="Basic and acidic residues" evidence="1">
    <location>
        <begin position="29"/>
        <end position="69"/>
    </location>
</feature>
<dbReference type="Gene3D" id="2.30.30.1060">
    <property type="match status" value="1"/>
</dbReference>
<reference evidence="3 4" key="1">
    <citation type="submission" date="2011-01" db="EMBL/GenBank/DDBJ databases">
        <title>Complete sequence of chromosome of Streptomyces flavogriseus ATCC 33331.</title>
        <authorList>
            <consortium name="US DOE Joint Genome Institute"/>
            <person name="Lucas S."/>
            <person name="Copeland A."/>
            <person name="Lapidus A."/>
            <person name="Cheng J.-F."/>
            <person name="Goodwin L."/>
            <person name="Pitluck S."/>
            <person name="Davenport K."/>
            <person name="Detter J.C."/>
            <person name="Han C."/>
            <person name="Tapia R."/>
            <person name="Land M."/>
            <person name="Hauser L."/>
            <person name="Kyrpides N."/>
            <person name="Ivanova N."/>
            <person name="Ovchinnikova G."/>
            <person name="Pagani I."/>
            <person name="Brumm P."/>
            <person name="Mead D."/>
            <person name="Woyke T."/>
        </authorList>
    </citation>
    <scope>NUCLEOTIDE SEQUENCE [LARGE SCALE GENOMIC DNA]</scope>
    <source>
        <strain evidence="4">ATCC 33331 / IAF-45CD</strain>
    </source>
</reference>